<evidence type="ECO:0000313" key="2">
    <source>
        <dbReference type="Proteomes" id="UP000223913"/>
    </source>
</evidence>
<sequence>MNIVTVLHNKAMEFADEALLARMEGNNQASTALFEKAFDLEKEAAIAIGEDQQESESRYILIRSAAALALNCGKYHEVKALITLGLSGNPPVFIVEELKALEEKLQG</sequence>
<gene>
    <name evidence="1" type="ORF">CRP01_40775</name>
</gene>
<dbReference type="Proteomes" id="UP000223913">
    <property type="component" value="Unassembled WGS sequence"/>
</dbReference>
<dbReference type="EMBL" id="PDUD01000079">
    <property type="protein sequence ID" value="PHN00721.1"/>
    <property type="molecule type" value="Genomic_DNA"/>
</dbReference>
<dbReference type="OrthoDB" id="1495271at2"/>
<organism evidence="1 2">
    <name type="scientific">Flavilitoribacter nigricans (strain ATCC 23147 / DSM 23189 / NBRC 102662 / NCIMB 1420 / SS-2)</name>
    <name type="common">Lewinella nigricans</name>
    <dbReference type="NCBI Taxonomy" id="1122177"/>
    <lineage>
        <taxon>Bacteria</taxon>
        <taxon>Pseudomonadati</taxon>
        <taxon>Bacteroidota</taxon>
        <taxon>Saprospiria</taxon>
        <taxon>Saprospirales</taxon>
        <taxon>Lewinellaceae</taxon>
        <taxon>Flavilitoribacter</taxon>
    </lineage>
</organism>
<comment type="caution">
    <text evidence="1">The sequence shown here is derived from an EMBL/GenBank/DDBJ whole genome shotgun (WGS) entry which is preliminary data.</text>
</comment>
<accession>A0A2D0MWR5</accession>
<name>A0A2D0MWR5_FLAN2</name>
<dbReference type="RefSeq" id="WP_099155872.1">
    <property type="nucleotide sequence ID" value="NZ_PDUD01000079.1"/>
</dbReference>
<protein>
    <submittedName>
        <fullName evidence="1">Uncharacterized protein</fullName>
    </submittedName>
</protein>
<evidence type="ECO:0000313" key="1">
    <source>
        <dbReference type="EMBL" id="PHN00721.1"/>
    </source>
</evidence>
<dbReference type="AlphaFoldDB" id="A0A2D0MWR5"/>
<keyword evidence="2" id="KW-1185">Reference proteome</keyword>
<proteinExistence type="predicted"/>
<reference evidence="1 2" key="1">
    <citation type="submission" date="2017-10" db="EMBL/GenBank/DDBJ databases">
        <title>The draft genome sequence of Lewinella nigricans NBRC 102662.</title>
        <authorList>
            <person name="Wang K."/>
        </authorList>
    </citation>
    <scope>NUCLEOTIDE SEQUENCE [LARGE SCALE GENOMIC DNA]</scope>
    <source>
        <strain evidence="1 2">NBRC 102662</strain>
    </source>
</reference>